<accession>A0A371Q8V8</accession>
<gene>
    <name evidence="1" type="ORF">DY245_06590</name>
</gene>
<dbReference type="AlphaFoldDB" id="A0A371Q8V8"/>
<sequence>MLRRTFTTAAASITAAALLPTTPSNGTARVGMSDADRLQRNFAELVEADNEGNSGIRLETRALAHAQHALELQNIGHAKSRVRARLYYLAAAFTGTALWAAVEAQQPERAQGHLHRAMTLAGLAGSSEMQMRLWGHAALLAFQEQHVHDAIAAAEAGRRTYACRMDPLLRSLANARLAGILSAVGDESEAMRNLENAEKAYERADLLEERPAWISFYDKAELEGLSALVLADLGHYDESEARLHRTLAQLKPEYRRNRLYYSVHLALAQLAQGEAEQAVATAVPLLPTTGEAPPRGRTGQLLQQFDRGLNQVAPGTPLAIEWADRYAEGAKAL</sequence>
<name>A0A371Q8V8_STRIH</name>
<evidence type="ECO:0000313" key="1">
    <source>
        <dbReference type="EMBL" id="REK91110.1"/>
    </source>
</evidence>
<keyword evidence="2" id="KW-1185">Reference proteome</keyword>
<protein>
    <recommendedName>
        <fullName evidence="3">XRE family transcriptional regulator</fullName>
    </recommendedName>
</protein>
<comment type="caution">
    <text evidence="1">The sequence shown here is derived from an EMBL/GenBank/DDBJ whole genome shotgun (WGS) entry which is preliminary data.</text>
</comment>
<reference evidence="1 2" key="1">
    <citation type="submission" date="2018-08" db="EMBL/GenBank/DDBJ databases">
        <title>Streptomyces NEAU-D10 sp. nov., a novel Actinomycete isolated from soil.</title>
        <authorList>
            <person name="Jin L."/>
        </authorList>
    </citation>
    <scope>NUCLEOTIDE SEQUENCE [LARGE SCALE GENOMIC DNA]</scope>
    <source>
        <strain evidence="1 2">NEAU-D10</strain>
    </source>
</reference>
<evidence type="ECO:0008006" key="3">
    <source>
        <dbReference type="Google" id="ProtNLM"/>
    </source>
</evidence>
<dbReference type="Proteomes" id="UP000262477">
    <property type="component" value="Unassembled WGS sequence"/>
</dbReference>
<organism evidence="1 2">
    <name type="scientific">Streptomyces inhibens</name>
    <dbReference type="NCBI Taxonomy" id="2293571"/>
    <lineage>
        <taxon>Bacteria</taxon>
        <taxon>Bacillati</taxon>
        <taxon>Actinomycetota</taxon>
        <taxon>Actinomycetes</taxon>
        <taxon>Kitasatosporales</taxon>
        <taxon>Streptomycetaceae</taxon>
        <taxon>Streptomyces</taxon>
    </lineage>
</organism>
<evidence type="ECO:0000313" key="2">
    <source>
        <dbReference type="Proteomes" id="UP000262477"/>
    </source>
</evidence>
<dbReference type="EMBL" id="QUAC01000042">
    <property type="protein sequence ID" value="REK91110.1"/>
    <property type="molecule type" value="Genomic_DNA"/>
</dbReference>
<proteinExistence type="predicted"/>